<dbReference type="Proteomes" id="UP000734854">
    <property type="component" value="Unassembled WGS sequence"/>
</dbReference>
<evidence type="ECO:0000313" key="7">
    <source>
        <dbReference type="EMBL" id="KAG6532810.1"/>
    </source>
</evidence>
<keyword evidence="2" id="KW-0805">Transcription regulation</keyword>
<comment type="caution">
    <text evidence="7">The sequence shown here is derived from an EMBL/GenBank/DDBJ whole genome shotgun (WGS) entry which is preliminary data.</text>
</comment>
<evidence type="ECO:0000313" key="8">
    <source>
        <dbReference type="Proteomes" id="UP000734854"/>
    </source>
</evidence>
<gene>
    <name evidence="7" type="ORF">ZIOFF_006663</name>
</gene>
<evidence type="ECO:0000256" key="3">
    <source>
        <dbReference type="ARBA" id="ARBA00023125"/>
    </source>
</evidence>
<keyword evidence="4" id="KW-0804">Transcription</keyword>
<proteinExistence type="predicted"/>
<evidence type="ECO:0000256" key="5">
    <source>
        <dbReference type="ARBA" id="ARBA00023242"/>
    </source>
</evidence>
<keyword evidence="8" id="KW-1185">Reference proteome</keyword>
<evidence type="ECO:0000256" key="2">
    <source>
        <dbReference type="ARBA" id="ARBA00023015"/>
    </source>
</evidence>
<dbReference type="InterPro" id="IPR016177">
    <property type="entry name" value="DNA-bd_dom_sf"/>
</dbReference>
<dbReference type="InterPro" id="IPR050913">
    <property type="entry name" value="AP2/ERF_ERF"/>
</dbReference>
<name>A0A8J5LP24_ZINOF</name>
<organism evidence="7 8">
    <name type="scientific">Zingiber officinale</name>
    <name type="common">Ginger</name>
    <name type="synonym">Amomum zingiber</name>
    <dbReference type="NCBI Taxonomy" id="94328"/>
    <lineage>
        <taxon>Eukaryota</taxon>
        <taxon>Viridiplantae</taxon>
        <taxon>Streptophyta</taxon>
        <taxon>Embryophyta</taxon>
        <taxon>Tracheophyta</taxon>
        <taxon>Spermatophyta</taxon>
        <taxon>Magnoliopsida</taxon>
        <taxon>Liliopsida</taxon>
        <taxon>Zingiberales</taxon>
        <taxon>Zingiberaceae</taxon>
        <taxon>Zingiber</taxon>
    </lineage>
</organism>
<dbReference type="GO" id="GO:0003677">
    <property type="term" value="F:DNA binding"/>
    <property type="evidence" value="ECO:0007669"/>
    <property type="project" value="UniProtKB-KW"/>
</dbReference>
<dbReference type="GO" id="GO:0005634">
    <property type="term" value="C:nucleus"/>
    <property type="evidence" value="ECO:0007669"/>
    <property type="project" value="UniProtKB-SubCell"/>
</dbReference>
<accession>A0A8J5LP24</accession>
<keyword evidence="3" id="KW-0238">DNA-binding</keyword>
<feature type="domain" description="AP2/ERF" evidence="6">
    <location>
        <begin position="18"/>
        <end position="80"/>
    </location>
</feature>
<dbReference type="CDD" id="cd00018">
    <property type="entry name" value="AP2"/>
    <property type="match status" value="1"/>
</dbReference>
<dbReference type="PANTHER" id="PTHR31194">
    <property type="entry name" value="SHN SHINE , DNA BINDING / TRANSCRIPTION FACTOR"/>
    <property type="match status" value="1"/>
</dbReference>
<comment type="subcellular location">
    <subcellularLocation>
        <location evidence="1">Nucleus</location>
    </subcellularLocation>
</comment>
<dbReference type="GO" id="GO:0003700">
    <property type="term" value="F:DNA-binding transcription factor activity"/>
    <property type="evidence" value="ECO:0007669"/>
    <property type="project" value="InterPro"/>
</dbReference>
<sequence length="208" mass="22392">MGKARSLRIFWNDPDATDCSGDDEDPCFLPGRSGYAAEIRDPSRGVRVWLGTFDTAEEAALVYDAAAIQLRGPGATTNFSPSAAAESRENNPTYFSAVYESDSETHTLSSPTSVLRVFSAGGGAAEEWWKEGGIWLPESTEELVSFGIMPLCNDKWDLGMMESIFTDEVAVGSASSSELGLGSSTWKGDDWFGEIGDLFPVEPIPALL</sequence>
<dbReference type="InterPro" id="IPR036955">
    <property type="entry name" value="AP2/ERF_dom_sf"/>
</dbReference>
<evidence type="ECO:0000256" key="4">
    <source>
        <dbReference type="ARBA" id="ARBA00023163"/>
    </source>
</evidence>
<protein>
    <recommendedName>
        <fullName evidence="6">AP2/ERF domain-containing protein</fullName>
    </recommendedName>
</protein>
<dbReference type="InterPro" id="IPR001471">
    <property type="entry name" value="AP2/ERF_dom"/>
</dbReference>
<dbReference type="PROSITE" id="PS51032">
    <property type="entry name" value="AP2_ERF"/>
    <property type="match status" value="1"/>
</dbReference>
<evidence type="ECO:0000256" key="1">
    <source>
        <dbReference type="ARBA" id="ARBA00004123"/>
    </source>
</evidence>
<evidence type="ECO:0000259" key="6">
    <source>
        <dbReference type="PROSITE" id="PS51032"/>
    </source>
</evidence>
<dbReference type="Gene3D" id="3.30.730.10">
    <property type="entry name" value="AP2/ERF domain"/>
    <property type="match status" value="1"/>
</dbReference>
<dbReference type="SUPFAM" id="SSF54171">
    <property type="entry name" value="DNA-binding domain"/>
    <property type="match status" value="1"/>
</dbReference>
<reference evidence="7 8" key="1">
    <citation type="submission" date="2020-08" db="EMBL/GenBank/DDBJ databases">
        <title>Plant Genome Project.</title>
        <authorList>
            <person name="Zhang R.-G."/>
        </authorList>
    </citation>
    <scope>NUCLEOTIDE SEQUENCE [LARGE SCALE GENOMIC DNA]</scope>
    <source>
        <tissue evidence="7">Rhizome</tissue>
    </source>
</reference>
<dbReference type="PANTHER" id="PTHR31194:SF140">
    <property type="entry name" value="ETHYLENE-RESPONSIVE TRANSCRIPTION FACTOR CRF2"/>
    <property type="match status" value="1"/>
</dbReference>
<dbReference type="AlphaFoldDB" id="A0A8J5LP24"/>
<dbReference type="SMART" id="SM00380">
    <property type="entry name" value="AP2"/>
    <property type="match status" value="1"/>
</dbReference>
<keyword evidence="5" id="KW-0539">Nucleus</keyword>
<dbReference type="EMBL" id="JACMSC010000002">
    <property type="protein sequence ID" value="KAG6532810.1"/>
    <property type="molecule type" value="Genomic_DNA"/>
</dbReference>